<dbReference type="Proteomes" id="UP000694559">
    <property type="component" value="Unplaced"/>
</dbReference>
<feature type="region of interest" description="Disordered" evidence="1">
    <location>
        <begin position="48"/>
        <end position="96"/>
    </location>
</feature>
<accession>A0A8C6XG68</accession>
<dbReference type="AlphaFoldDB" id="A0A8C6XG68"/>
<evidence type="ECO:0000313" key="2">
    <source>
        <dbReference type="Ensembl" id="ENSNNAP00000013824.1"/>
    </source>
</evidence>
<name>A0A8C6XG68_NAJNA</name>
<proteinExistence type="predicted"/>
<keyword evidence="3" id="KW-1185">Reference proteome</keyword>
<reference evidence="2" key="1">
    <citation type="submission" date="2025-08" db="UniProtKB">
        <authorList>
            <consortium name="Ensembl"/>
        </authorList>
    </citation>
    <scope>IDENTIFICATION</scope>
</reference>
<evidence type="ECO:0000313" key="3">
    <source>
        <dbReference type="Proteomes" id="UP000694559"/>
    </source>
</evidence>
<reference evidence="2" key="2">
    <citation type="submission" date="2025-09" db="UniProtKB">
        <authorList>
            <consortium name="Ensembl"/>
        </authorList>
    </citation>
    <scope>IDENTIFICATION</scope>
</reference>
<feature type="region of interest" description="Disordered" evidence="1">
    <location>
        <begin position="186"/>
        <end position="208"/>
    </location>
</feature>
<feature type="compositionally biased region" description="Low complexity" evidence="1">
    <location>
        <begin position="193"/>
        <end position="208"/>
    </location>
</feature>
<protein>
    <submittedName>
        <fullName evidence="2">Uncharacterized protein</fullName>
    </submittedName>
</protein>
<organism evidence="2 3">
    <name type="scientific">Naja naja</name>
    <name type="common">Indian cobra</name>
    <dbReference type="NCBI Taxonomy" id="35670"/>
    <lineage>
        <taxon>Eukaryota</taxon>
        <taxon>Metazoa</taxon>
        <taxon>Chordata</taxon>
        <taxon>Craniata</taxon>
        <taxon>Vertebrata</taxon>
        <taxon>Euteleostomi</taxon>
        <taxon>Lepidosauria</taxon>
        <taxon>Squamata</taxon>
        <taxon>Bifurcata</taxon>
        <taxon>Unidentata</taxon>
        <taxon>Episquamata</taxon>
        <taxon>Toxicofera</taxon>
        <taxon>Serpentes</taxon>
        <taxon>Colubroidea</taxon>
        <taxon>Elapidae</taxon>
        <taxon>Elapinae</taxon>
        <taxon>Naja</taxon>
    </lineage>
</organism>
<dbReference type="OrthoDB" id="6149831at2759"/>
<dbReference type="Ensembl" id="ENSNNAT00000014479.1">
    <property type="protein sequence ID" value="ENSNNAP00000013824.1"/>
    <property type="gene ID" value="ENSNNAG00000009333.1"/>
</dbReference>
<evidence type="ECO:0000256" key="1">
    <source>
        <dbReference type="SAM" id="MobiDB-lite"/>
    </source>
</evidence>
<sequence length="208" mass="21519">VGRGRGRIAAPALSLLARAPPGPRARFEEAVASGSLCLAGRRLRHFPGGATRRWDLSDTTQAGEAFGSTPPGRASSEAPSHTPSFLLRPRSQRLSSARRLRPPPLFSAGFGHTPFWAPPLRRSGLGLFGSFPSPLPPGLRCPSSAPPGMMGAVVEPREEGSACLEAGGDAGGGRVRAAAAAQWGLWQPPRPQPGAREGGAAAPGQACW</sequence>
<feature type="compositionally biased region" description="Low complexity" evidence="1">
    <location>
        <begin position="83"/>
        <end position="95"/>
    </location>
</feature>